<dbReference type="Pfam" id="PF05845">
    <property type="entry name" value="PhnH"/>
    <property type="match status" value="1"/>
</dbReference>
<dbReference type="GO" id="GO:0016829">
    <property type="term" value="F:lyase activity"/>
    <property type="evidence" value="ECO:0007669"/>
    <property type="project" value="UniProtKB-KW"/>
</dbReference>
<dbReference type="Proteomes" id="UP000444174">
    <property type="component" value="Unassembled WGS sequence"/>
</dbReference>
<name>A0A843YJ07_9RHOB</name>
<keyword evidence="1" id="KW-0456">Lyase</keyword>
<keyword evidence="2" id="KW-1185">Reference proteome</keyword>
<accession>A0A843YJ07</accession>
<dbReference type="InterPro" id="IPR008772">
    <property type="entry name" value="Phosphonate_metab_PhnH"/>
</dbReference>
<dbReference type="InterPro" id="IPR038058">
    <property type="entry name" value="PhnH-like_sp"/>
</dbReference>
<dbReference type="SUPFAM" id="SSF159709">
    <property type="entry name" value="PhnH-like"/>
    <property type="match status" value="1"/>
</dbReference>
<comment type="caution">
    <text evidence="1">The sequence shown here is derived from an EMBL/GenBank/DDBJ whole genome shotgun (WGS) entry which is preliminary data.</text>
</comment>
<dbReference type="EMBL" id="WIBF01000007">
    <property type="protein sequence ID" value="MQQ09213.1"/>
    <property type="molecule type" value="Genomic_DNA"/>
</dbReference>
<organism evidence="1 2">
    <name type="scientific">Tritonibacter litoralis</name>
    <dbReference type="NCBI Taxonomy" id="2662264"/>
    <lineage>
        <taxon>Bacteria</taxon>
        <taxon>Pseudomonadati</taxon>
        <taxon>Pseudomonadota</taxon>
        <taxon>Alphaproteobacteria</taxon>
        <taxon>Rhodobacterales</taxon>
        <taxon>Paracoccaceae</taxon>
        <taxon>Tritonibacter</taxon>
    </lineage>
</organism>
<dbReference type="AlphaFoldDB" id="A0A843YJ07"/>
<dbReference type="RefSeq" id="WP_153216165.1">
    <property type="nucleotide sequence ID" value="NZ_WIBF01000007.1"/>
</dbReference>
<dbReference type="GO" id="GO:0019634">
    <property type="term" value="P:organic phosphonate metabolic process"/>
    <property type="evidence" value="ECO:0007669"/>
    <property type="project" value="InterPro"/>
</dbReference>
<sequence length="192" mass="20324">MQAETSQFSGGFAAPAIDAAHAFRAAMNAMARPGKVFDIHGATPPSVISPAAGTLVLTLCDPETKVFLASDVDTPSLRAWITFHTGAPIVSPDEADFALGGWQALLPLEQYRIGTPEYPDRSATLIVDQPEFDTPNASLSGPGIKDHIAMGLPDVAQLQRNTVLFPLGLDLFFTAGSQIKALPRSSHISEKA</sequence>
<dbReference type="PIRSF" id="PIRSF020680">
    <property type="entry name" value="PhnH"/>
    <property type="match status" value="1"/>
</dbReference>
<evidence type="ECO:0000313" key="2">
    <source>
        <dbReference type="Proteomes" id="UP000444174"/>
    </source>
</evidence>
<dbReference type="NCBIfam" id="TIGR03292">
    <property type="entry name" value="PhnH_redo"/>
    <property type="match status" value="1"/>
</dbReference>
<protein>
    <submittedName>
        <fullName evidence="1">Phosphonate C-P lyase system protein PhnH</fullName>
    </submittedName>
</protein>
<reference evidence="1 2" key="1">
    <citation type="submission" date="2019-10" db="EMBL/GenBank/DDBJ databases">
        <title>Epibacterium sp. nov., isolated from seawater.</title>
        <authorList>
            <person name="Zhang X."/>
            <person name="Li N."/>
        </authorList>
    </citation>
    <scope>NUCLEOTIDE SEQUENCE [LARGE SCALE GENOMIC DNA]</scope>
    <source>
        <strain evidence="1 2">SM1979</strain>
    </source>
</reference>
<dbReference type="Gene3D" id="3.40.50.11310">
    <property type="entry name" value="Bacterial phosphonate metabolism protein PhnH"/>
    <property type="match status" value="1"/>
</dbReference>
<gene>
    <name evidence="1" type="primary">phnH</name>
    <name evidence="1" type="ORF">GFB49_12165</name>
</gene>
<evidence type="ECO:0000313" key="1">
    <source>
        <dbReference type="EMBL" id="MQQ09213.1"/>
    </source>
</evidence>
<proteinExistence type="predicted"/>